<proteinExistence type="predicted"/>
<gene>
    <name evidence="2" type="ORF">RINTHH_18250</name>
</gene>
<feature type="domain" description="Glucuronosyltransferase GumK N-terminal" evidence="1">
    <location>
        <begin position="24"/>
        <end position="78"/>
    </location>
</feature>
<keyword evidence="3" id="KW-1185">Reference proteome</keyword>
<protein>
    <recommendedName>
        <fullName evidence="1">Glucuronosyltransferase GumK N-terminal domain-containing protein</fullName>
    </recommendedName>
</protein>
<comment type="caution">
    <text evidence="2">The sequence shown here is derived from an EMBL/GenBank/DDBJ whole genome shotgun (WGS) entry which is preliminary data.</text>
</comment>
<dbReference type="Gene3D" id="3.40.50.11010">
    <property type="match status" value="1"/>
</dbReference>
<organism evidence="2 3">
    <name type="scientific">Richelia intracellularis HH01</name>
    <dbReference type="NCBI Taxonomy" id="1165094"/>
    <lineage>
        <taxon>Bacteria</taxon>
        <taxon>Bacillati</taxon>
        <taxon>Cyanobacteriota</taxon>
        <taxon>Cyanophyceae</taxon>
        <taxon>Nostocales</taxon>
        <taxon>Nostocaceae</taxon>
        <taxon>Richelia</taxon>
    </lineage>
</organism>
<evidence type="ECO:0000313" key="3">
    <source>
        <dbReference type="Proteomes" id="UP000053051"/>
    </source>
</evidence>
<reference evidence="2 3" key="1">
    <citation type="submission" date="2012-05" db="EMBL/GenBank/DDBJ databases">
        <authorList>
            <person name="Hilton J."/>
        </authorList>
    </citation>
    <scope>NUCLEOTIDE SEQUENCE [LARGE SCALE GENOMIC DNA]</scope>
    <source>
        <strain evidence="2 3">HH01</strain>
    </source>
</reference>
<dbReference type="Proteomes" id="UP000053051">
    <property type="component" value="Unassembled WGS sequence"/>
</dbReference>
<dbReference type="STRING" id="1165094.RINTHH_18250"/>
<name>M1X354_9NOST</name>
<dbReference type="Pfam" id="PF22059">
    <property type="entry name" value="GumK_N"/>
    <property type="match status" value="1"/>
</dbReference>
<evidence type="ECO:0000313" key="2">
    <source>
        <dbReference type="EMBL" id="CCH67980.1"/>
    </source>
</evidence>
<dbReference type="RefSeq" id="WP_008235185.1">
    <property type="nucleotide sequence ID" value="NZ_CAIY01000073.1"/>
</dbReference>
<sequence>MTSIKTGFPPTKLIDSATFIWVWSKQLFDKSDLFIFDSKPALFFFEGFKQINPNAKFIYRFFDDLRSLKNHTVVVKIEE</sequence>
<dbReference type="InterPro" id="IPR054299">
    <property type="entry name" value="GumK_N"/>
</dbReference>
<dbReference type="EMBL" id="CAIY01000073">
    <property type="protein sequence ID" value="CCH67980.1"/>
    <property type="molecule type" value="Genomic_DNA"/>
</dbReference>
<dbReference type="AlphaFoldDB" id="M1X354"/>
<evidence type="ECO:0000259" key="1">
    <source>
        <dbReference type="Pfam" id="PF22059"/>
    </source>
</evidence>
<reference evidence="3" key="2">
    <citation type="submission" date="2016-01" db="EMBL/GenBank/DDBJ databases">
        <title>Diatom-associated endosymboitic cyanobacterium lacks core nitrogen metabolism enzymes.</title>
        <authorList>
            <person name="Hilton J.A."/>
            <person name="Foster R.A."/>
            <person name="Tripp H.J."/>
            <person name="Carter B.J."/>
            <person name="Zehr J.P."/>
            <person name="Villareal T.A."/>
        </authorList>
    </citation>
    <scope>NUCLEOTIDE SEQUENCE [LARGE SCALE GENOMIC DNA]</scope>
    <source>
        <strain evidence="3">HH01</strain>
    </source>
</reference>
<accession>M1X354</accession>